<evidence type="ECO:0000313" key="3">
    <source>
        <dbReference type="EMBL" id="CAE0136856.1"/>
    </source>
</evidence>
<feature type="region of interest" description="Disordered" evidence="2">
    <location>
        <begin position="70"/>
        <end position="97"/>
    </location>
</feature>
<dbReference type="SMART" id="SM00698">
    <property type="entry name" value="MORN"/>
    <property type="match status" value="4"/>
</dbReference>
<evidence type="ECO:0008006" key="4">
    <source>
        <dbReference type="Google" id="ProtNLM"/>
    </source>
</evidence>
<gene>
    <name evidence="3" type="ORF">HERI1096_LOCUS31454</name>
</gene>
<dbReference type="AlphaFoldDB" id="A0A7S3BM63"/>
<protein>
    <recommendedName>
        <fullName evidence="4">MORN repeat-containing protein 5</fullName>
    </recommendedName>
</protein>
<organism evidence="3">
    <name type="scientific">Haptolina ericina</name>
    <dbReference type="NCBI Taxonomy" id="156174"/>
    <lineage>
        <taxon>Eukaryota</taxon>
        <taxon>Haptista</taxon>
        <taxon>Haptophyta</taxon>
        <taxon>Prymnesiophyceae</taxon>
        <taxon>Prymnesiales</taxon>
        <taxon>Prymnesiaceae</taxon>
        <taxon>Haptolina</taxon>
    </lineage>
</organism>
<evidence type="ECO:0000256" key="1">
    <source>
        <dbReference type="ARBA" id="ARBA00022737"/>
    </source>
</evidence>
<dbReference type="Gene3D" id="2.20.110.10">
    <property type="entry name" value="Histone H3 K4-specific methyltransferase SET7/9 N-terminal domain"/>
    <property type="match status" value="2"/>
</dbReference>
<evidence type="ECO:0000256" key="2">
    <source>
        <dbReference type="SAM" id="MobiDB-lite"/>
    </source>
</evidence>
<dbReference type="FunFam" id="2.20.110.10:FF:000002">
    <property type="entry name" value="Phosphatidylinositol 4-phosphate 5-kinase 8"/>
    <property type="match status" value="1"/>
</dbReference>
<dbReference type="Pfam" id="PF02493">
    <property type="entry name" value="MORN"/>
    <property type="match status" value="4"/>
</dbReference>
<reference evidence="3" key="1">
    <citation type="submission" date="2021-01" db="EMBL/GenBank/DDBJ databases">
        <authorList>
            <person name="Corre E."/>
            <person name="Pelletier E."/>
            <person name="Niang G."/>
            <person name="Scheremetjew M."/>
            <person name="Finn R."/>
            <person name="Kale V."/>
            <person name="Holt S."/>
            <person name="Cochrane G."/>
            <person name="Meng A."/>
            <person name="Brown T."/>
            <person name="Cohen L."/>
        </authorList>
    </citation>
    <scope>NUCLEOTIDE SEQUENCE</scope>
    <source>
        <strain evidence="3">CCMP281</strain>
    </source>
</reference>
<sequence length="214" mass="22655">MADDDEEVEVKLYVYEGEREEGETVEIAEGNKTATVTLLGARSGTGKGVFPNGDVFEGAFSKGVRDGAGKYTYAGAPPPEEDEEPPPPVATYEGSWKNGQKSGTGTIVYADGSKYQGQWAKGKRHGMGAFYYANGDIYSGDWKDGKKEGHGTYICTATQTQLKGTWVAGVCTKGIFSDRYGNTYEGDFSSDATSVAFVAGGGFTFPSGATTPCC</sequence>
<dbReference type="PANTHER" id="PTHR43215">
    <property type="entry name" value="RADIAL SPOKE HEAD 1 HOMOLOG"/>
    <property type="match status" value="1"/>
</dbReference>
<name>A0A7S3BM63_9EUKA</name>
<dbReference type="InterPro" id="IPR003409">
    <property type="entry name" value="MORN"/>
</dbReference>
<keyword evidence="1" id="KW-0677">Repeat</keyword>
<accession>A0A7S3BM63</accession>
<dbReference type="EMBL" id="HBHX01057023">
    <property type="protein sequence ID" value="CAE0136856.1"/>
    <property type="molecule type" value="Transcribed_RNA"/>
</dbReference>
<proteinExistence type="predicted"/>
<dbReference type="PANTHER" id="PTHR43215:SF14">
    <property type="entry name" value="RADIAL SPOKE HEAD 1 HOMOLOG"/>
    <property type="match status" value="1"/>
</dbReference>
<dbReference type="SUPFAM" id="SSF82185">
    <property type="entry name" value="Histone H3 K4-specific methyltransferase SET7/9 N-terminal domain"/>
    <property type="match status" value="2"/>
</dbReference>